<sequence>MSGTENGPKKRKAESGGAHDGGNKRAKGKKNRDMPRRYTADRAIQPGDTGIWATCAMKKEAKSVNDLRDLFQEYATKLYGSAESNGPASDDDSDDEGGDIEAEIKKELAEIRKPTTKPLFTSLKLDTQCLMFFRTRSPLEPVSFVHKICQDIADGAQPRNLSYVKRLTPITATDKATPEGLEAVAKQVLAPHFHGADQAGKKFAIRPSIRNNKVFLRDNVIRTIAALVGPDHKVDLKGYDLLILVEIYKNVLGMSVVGRDFDTLKRYNIDELRQPRASARVEAKEEAKEAIANVEEA</sequence>
<dbReference type="AlphaFoldDB" id="A0A2W1GQ03"/>
<feature type="domain" description="THUMP" evidence="3">
    <location>
        <begin position="151"/>
        <end position="258"/>
    </location>
</feature>
<dbReference type="GO" id="GO:0003723">
    <property type="term" value="F:RNA binding"/>
    <property type="evidence" value="ECO:0007669"/>
    <property type="project" value="UniProtKB-UniRule"/>
</dbReference>
<evidence type="ECO:0000256" key="1">
    <source>
        <dbReference type="PROSITE-ProRule" id="PRU00529"/>
    </source>
</evidence>
<reference evidence="5" key="3">
    <citation type="journal article" date="2022" name="bioRxiv">
        <title>A global pangenome for the wheat fungal pathogen Pyrenophora tritici-repentis and prediction of effector protein structural homology.</title>
        <authorList>
            <person name="Moolhuijzen P."/>
            <person name="See P.T."/>
            <person name="Shi G."/>
            <person name="Powell H.R."/>
            <person name="Cockram J."/>
            <person name="Jorgensen L.N."/>
            <person name="Benslimane H."/>
            <person name="Strelkov S.E."/>
            <person name="Turner J."/>
            <person name="Liu Z."/>
            <person name="Moffat C.S."/>
        </authorList>
    </citation>
    <scope>NUCLEOTIDE SEQUENCE</scope>
    <source>
        <strain evidence="5">86-124</strain>
    </source>
</reference>
<accession>A0A2W1GQ03</accession>
<keyword evidence="1" id="KW-0694">RNA-binding</keyword>
<dbReference type="GO" id="GO:0006400">
    <property type="term" value="P:tRNA modification"/>
    <property type="evidence" value="ECO:0007669"/>
    <property type="project" value="InterPro"/>
</dbReference>
<dbReference type="FunFam" id="3.30.2300.10:FF:000001">
    <property type="entry name" value="THUMP domain-containing protein 1"/>
    <property type="match status" value="1"/>
</dbReference>
<gene>
    <name evidence="5" type="ORF">Ptr86124_008437</name>
    <name evidence="4" type="ORF">PtrM4_048340</name>
</gene>
<dbReference type="PANTHER" id="PTHR13452">
    <property type="entry name" value="THUMP DOMAIN CONTAINING PROTEIN 1-RELATED"/>
    <property type="match status" value="1"/>
</dbReference>
<proteinExistence type="predicted"/>
<dbReference type="Proteomes" id="UP000245464">
    <property type="component" value="Chromosome 10"/>
</dbReference>
<feature type="region of interest" description="Disordered" evidence="2">
    <location>
        <begin position="1"/>
        <end position="43"/>
    </location>
</feature>
<dbReference type="SMART" id="SM00981">
    <property type="entry name" value="THUMP"/>
    <property type="match status" value="1"/>
</dbReference>
<evidence type="ECO:0000313" key="6">
    <source>
        <dbReference type="Proteomes" id="UP000249757"/>
    </source>
</evidence>
<dbReference type="Pfam" id="PF02926">
    <property type="entry name" value="THUMP"/>
    <property type="match status" value="1"/>
</dbReference>
<protein>
    <submittedName>
        <fullName evidence="5">THUMP domain containing protein</fullName>
    </submittedName>
</protein>
<dbReference type="PROSITE" id="PS51165">
    <property type="entry name" value="THUMP"/>
    <property type="match status" value="1"/>
</dbReference>
<dbReference type="EMBL" id="NQIK02000010">
    <property type="protein sequence ID" value="KAF7565400.1"/>
    <property type="molecule type" value="Genomic_DNA"/>
</dbReference>
<evidence type="ECO:0000259" key="3">
    <source>
        <dbReference type="PROSITE" id="PS51165"/>
    </source>
</evidence>
<name>A0A2W1GQ03_9PLEO</name>
<dbReference type="CDD" id="cd11717">
    <property type="entry name" value="THUMP_THUMPD1_like"/>
    <property type="match status" value="1"/>
</dbReference>
<feature type="compositionally biased region" description="Basic and acidic residues" evidence="2">
    <location>
        <begin position="31"/>
        <end position="40"/>
    </location>
</feature>
<dbReference type="SUPFAM" id="SSF143437">
    <property type="entry name" value="THUMP domain-like"/>
    <property type="match status" value="1"/>
</dbReference>
<dbReference type="OMA" id="MNEKACV"/>
<evidence type="ECO:0000313" key="4">
    <source>
        <dbReference type="EMBL" id="KAF7565400.1"/>
    </source>
</evidence>
<keyword evidence="6" id="KW-1185">Reference proteome</keyword>
<dbReference type="OrthoDB" id="367221at2759"/>
<evidence type="ECO:0000256" key="2">
    <source>
        <dbReference type="SAM" id="MobiDB-lite"/>
    </source>
</evidence>
<dbReference type="Proteomes" id="UP000249757">
    <property type="component" value="Unassembled WGS sequence"/>
</dbReference>
<reference evidence="5" key="2">
    <citation type="submission" date="2021-05" db="EMBL/GenBank/DDBJ databases">
        <authorList>
            <person name="Moolhuijzen P.M."/>
            <person name="Moffat C.S."/>
        </authorList>
    </citation>
    <scope>NUCLEOTIDE SEQUENCE</scope>
    <source>
        <strain evidence="5">86-124</strain>
    </source>
</reference>
<dbReference type="InterPro" id="IPR004114">
    <property type="entry name" value="THUMP_dom"/>
</dbReference>
<reference evidence="4" key="1">
    <citation type="journal article" date="2018" name="BMC Genomics">
        <title>Comparative genomics of the wheat fungal pathogen Pyrenophora tritici-repentis reveals chromosomal variations and genome plasticity.</title>
        <authorList>
            <person name="Moolhuijzen P."/>
            <person name="See P.T."/>
            <person name="Hane J.K."/>
            <person name="Shi G."/>
            <person name="Liu Z."/>
            <person name="Oliver R.P."/>
            <person name="Moffat C.S."/>
        </authorList>
    </citation>
    <scope>NUCLEOTIDE SEQUENCE [LARGE SCALE GENOMIC DNA]</scope>
    <source>
        <strain evidence="4">M4</strain>
    </source>
</reference>
<evidence type="ECO:0000313" key="5">
    <source>
        <dbReference type="EMBL" id="KAI1512471.1"/>
    </source>
</evidence>
<dbReference type="EMBL" id="NRDI02000011">
    <property type="protein sequence ID" value="KAI1512471.1"/>
    <property type="molecule type" value="Genomic_DNA"/>
</dbReference>
<reference evidence="6" key="4">
    <citation type="journal article" date="2022" name="Microb. Genom.">
        <title>A global pangenome for the wheat fungal pathogen Pyrenophora tritici-repentis and prediction of effector protein structural homology.</title>
        <authorList>
            <person name="Moolhuijzen P.M."/>
            <person name="See P.T."/>
            <person name="Shi G."/>
            <person name="Powell H.R."/>
            <person name="Cockram J."/>
            <person name="Jorgensen L.N."/>
            <person name="Benslimane H."/>
            <person name="Strelkov S.E."/>
            <person name="Turner J."/>
            <person name="Liu Z."/>
            <person name="Moffat C.S."/>
        </authorList>
    </citation>
    <scope>NUCLEOTIDE SEQUENCE [LARGE SCALE GENOMIC DNA]</scope>
</reference>
<dbReference type="Gene3D" id="3.30.2300.10">
    <property type="entry name" value="THUMP superfamily"/>
    <property type="match status" value="1"/>
</dbReference>
<comment type="caution">
    <text evidence="5">The sequence shown here is derived from an EMBL/GenBank/DDBJ whole genome shotgun (WGS) entry which is preliminary data.</text>
</comment>
<dbReference type="InterPro" id="IPR040183">
    <property type="entry name" value="THUMPD1-like"/>
</dbReference>
<organism evidence="5 6">
    <name type="scientific">Pyrenophora tritici-repentis</name>
    <dbReference type="NCBI Taxonomy" id="45151"/>
    <lineage>
        <taxon>Eukaryota</taxon>
        <taxon>Fungi</taxon>
        <taxon>Dikarya</taxon>
        <taxon>Ascomycota</taxon>
        <taxon>Pezizomycotina</taxon>
        <taxon>Dothideomycetes</taxon>
        <taxon>Pleosporomycetidae</taxon>
        <taxon>Pleosporales</taxon>
        <taxon>Pleosporineae</taxon>
        <taxon>Pleosporaceae</taxon>
        <taxon>Pyrenophora</taxon>
    </lineage>
</organism>
<dbReference type="PANTHER" id="PTHR13452:SF10">
    <property type="entry name" value="THUMP DOMAIN-CONTAINING PROTEIN 1"/>
    <property type="match status" value="1"/>
</dbReference>